<dbReference type="KEGG" id="nhu:H0264_35050"/>
<feature type="domain" description="AB hydrolase-1" evidence="2">
    <location>
        <begin position="30"/>
        <end position="263"/>
    </location>
</feature>
<dbReference type="SUPFAM" id="SSF51735">
    <property type="entry name" value="NAD(P)-binding Rossmann-fold domains"/>
    <property type="match status" value="1"/>
</dbReference>
<dbReference type="InterPro" id="IPR029058">
    <property type="entry name" value="AB_hydrolase_fold"/>
</dbReference>
<keyword evidence="1 4" id="KW-0378">Hydrolase</keyword>
<protein>
    <submittedName>
        <fullName evidence="4">Alpha/beta fold hydrolase</fullName>
    </submittedName>
</protein>
<name>A0A7D6VDG6_9NOCA</name>
<dbReference type="AlphaFoldDB" id="A0A7D6VDG6"/>
<dbReference type="Gene3D" id="3.40.50.720">
    <property type="entry name" value="NAD(P)-binding Rossmann-like Domain"/>
    <property type="match status" value="1"/>
</dbReference>
<dbReference type="InterPro" id="IPR036291">
    <property type="entry name" value="NAD(P)-bd_dom_sf"/>
</dbReference>
<evidence type="ECO:0000313" key="5">
    <source>
        <dbReference type="Proteomes" id="UP000515512"/>
    </source>
</evidence>
<accession>A0A7D6VDG6</accession>
<dbReference type="Pfam" id="PF00561">
    <property type="entry name" value="Abhydrolase_1"/>
    <property type="match status" value="1"/>
</dbReference>
<dbReference type="Gene3D" id="3.40.50.1820">
    <property type="entry name" value="alpha/beta hydrolase"/>
    <property type="match status" value="1"/>
</dbReference>
<dbReference type="PANTHER" id="PTHR42977:SF3">
    <property type="entry name" value="AB HYDROLASE-1 DOMAIN-CONTAINING PROTEIN"/>
    <property type="match status" value="1"/>
</dbReference>
<dbReference type="Pfam" id="PF13460">
    <property type="entry name" value="NAD_binding_10"/>
    <property type="match status" value="1"/>
</dbReference>
<evidence type="ECO:0000256" key="1">
    <source>
        <dbReference type="ARBA" id="ARBA00022801"/>
    </source>
</evidence>
<dbReference type="GO" id="GO:0004301">
    <property type="term" value="F:epoxide hydrolase activity"/>
    <property type="evidence" value="ECO:0007669"/>
    <property type="project" value="TreeGrafter"/>
</dbReference>
<gene>
    <name evidence="4" type="ORF">H0264_35050</name>
</gene>
<dbReference type="InterPro" id="IPR000073">
    <property type="entry name" value="AB_hydrolase_1"/>
</dbReference>
<dbReference type="Proteomes" id="UP000515512">
    <property type="component" value="Chromosome"/>
</dbReference>
<keyword evidence="5" id="KW-1185">Reference proteome</keyword>
<organism evidence="4 5">
    <name type="scientific">Nocardia huaxiensis</name>
    <dbReference type="NCBI Taxonomy" id="2755382"/>
    <lineage>
        <taxon>Bacteria</taxon>
        <taxon>Bacillati</taxon>
        <taxon>Actinomycetota</taxon>
        <taxon>Actinomycetes</taxon>
        <taxon>Mycobacteriales</taxon>
        <taxon>Nocardiaceae</taxon>
        <taxon>Nocardia</taxon>
    </lineage>
</organism>
<evidence type="ECO:0000259" key="3">
    <source>
        <dbReference type="Pfam" id="PF13460"/>
    </source>
</evidence>
<dbReference type="SUPFAM" id="SSF53474">
    <property type="entry name" value="alpha/beta-Hydrolases"/>
    <property type="match status" value="1"/>
</dbReference>
<dbReference type="InterPro" id="IPR016040">
    <property type="entry name" value="NAD(P)-bd_dom"/>
</dbReference>
<sequence length="480" mass="52115">MNIARITHGFVDVDGVRVFYRDTGPQDGIPVLLLHGFPSASHQYRRLMDTLGSRYRLVAPDYPGFGHTEAPADFVYSFDRLADVVEGFLAALEVDRFVLYTFDFGGPIGLRLATRNPAAIAGLIVQNANVYDEGLSDMARATIAAPADALGDLFTLPVTRGQYEGGTTRPELIAPDGWTLDQHFLDLPGRKDAQLALALDYHTNLAHYAEWQSWLREHQPPTLILWGRNDAFFPEAGAHAYLRDLPAAQVHLFETGHFALEENLPEIAPLIDVFVGDLFEDKPMKLAIIGGRGNLGSAVAREAAARGIQITLLDRDTMDVTDVASITRAVAGHDAVVAAIKGADRLVPRGAEALLEALPLAGVQRLVFLGGGGSLEYAPGQRFVDAPDFPAQYFETARDQSEALDIFRRSGSAVRWSYVSPPPVHLVPGEATGTYRAQARDTPIADANGESRISVGDYASAIVDALEEGSFIGERFTVSY</sequence>
<dbReference type="PANTHER" id="PTHR42977">
    <property type="entry name" value="HYDROLASE-RELATED"/>
    <property type="match status" value="1"/>
</dbReference>
<evidence type="ECO:0000259" key="2">
    <source>
        <dbReference type="Pfam" id="PF00561"/>
    </source>
</evidence>
<dbReference type="PRINTS" id="PR00111">
    <property type="entry name" value="ABHYDROLASE"/>
</dbReference>
<dbReference type="EMBL" id="CP059399">
    <property type="protein sequence ID" value="QLY30297.1"/>
    <property type="molecule type" value="Genomic_DNA"/>
</dbReference>
<feature type="domain" description="NAD(P)-binding" evidence="3">
    <location>
        <begin position="293"/>
        <end position="464"/>
    </location>
</feature>
<proteinExistence type="predicted"/>
<reference evidence="4 5" key="1">
    <citation type="submission" date="2020-07" db="EMBL/GenBank/DDBJ databases">
        <authorList>
            <person name="Zhuang K."/>
            <person name="Ran Y."/>
        </authorList>
    </citation>
    <scope>NUCLEOTIDE SEQUENCE [LARGE SCALE GENOMIC DNA]</scope>
    <source>
        <strain evidence="4 5">WCH-YHL-001</strain>
    </source>
</reference>
<dbReference type="InterPro" id="IPR051340">
    <property type="entry name" value="Haloalkane_dehalogenase"/>
</dbReference>
<evidence type="ECO:0000313" key="4">
    <source>
        <dbReference type="EMBL" id="QLY30297.1"/>
    </source>
</evidence>
<dbReference type="RefSeq" id="WP_181581495.1">
    <property type="nucleotide sequence ID" value="NZ_CP059399.1"/>
</dbReference>